<sequence length="102" mass="11588">MEQVFQKFQKAGKNTVDELIKWMKDAKVIDATKDAEGKVRQLFGNENKDNVSLEKFKEVVQKLATDQKKNLEEINKNLISQGNKAVDMLKAGASALKDKFMK</sequence>
<dbReference type="Pfam" id="PF05517">
    <property type="entry name" value="p25-alpha"/>
    <property type="match status" value="1"/>
</dbReference>
<dbReference type="InterPro" id="IPR008907">
    <property type="entry name" value="TPP/p25"/>
</dbReference>
<protein>
    <submittedName>
        <fullName evidence="2">Uncharacterized protein</fullName>
    </submittedName>
</protein>
<gene>
    <name evidence="2" type="ORF">DIATSA_LOCUS6783</name>
</gene>
<keyword evidence="3" id="KW-1185">Reference proteome</keyword>
<organism evidence="2 3">
    <name type="scientific">Diatraea saccharalis</name>
    <name type="common">sugarcane borer</name>
    <dbReference type="NCBI Taxonomy" id="40085"/>
    <lineage>
        <taxon>Eukaryota</taxon>
        <taxon>Metazoa</taxon>
        <taxon>Ecdysozoa</taxon>
        <taxon>Arthropoda</taxon>
        <taxon>Hexapoda</taxon>
        <taxon>Insecta</taxon>
        <taxon>Pterygota</taxon>
        <taxon>Neoptera</taxon>
        <taxon>Endopterygota</taxon>
        <taxon>Lepidoptera</taxon>
        <taxon>Glossata</taxon>
        <taxon>Ditrysia</taxon>
        <taxon>Pyraloidea</taxon>
        <taxon>Crambidae</taxon>
        <taxon>Crambinae</taxon>
        <taxon>Diatraea</taxon>
    </lineage>
</organism>
<dbReference type="GO" id="GO:0046785">
    <property type="term" value="P:microtubule polymerization"/>
    <property type="evidence" value="ECO:0007669"/>
    <property type="project" value="InterPro"/>
</dbReference>
<reference evidence="2" key="2">
    <citation type="submission" date="2022-10" db="EMBL/GenBank/DDBJ databases">
        <authorList>
            <consortium name="ENA_rothamsted_submissions"/>
            <consortium name="culmorum"/>
            <person name="King R."/>
        </authorList>
    </citation>
    <scope>NUCLEOTIDE SEQUENCE</scope>
</reference>
<reference evidence="2" key="1">
    <citation type="submission" date="2021-12" db="EMBL/GenBank/DDBJ databases">
        <authorList>
            <person name="King R."/>
        </authorList>
    </citation>
    <scope>NUCLEOTIDE SEQUENCE</scope>
</reference>
<name>A0A9N9WFR1_9NEOP</name>
<evidence type="ECO:0000256" key="1">
    <source>
        <dbReference type="ARBA" id="ARBA00010994"/>
    </source>
</evidence>
<dbReference type="OrthoDB" id="7492502at2759"/>
<evidence type="ECO:0000313" key="3">
    <source>
        <dbReference type="Proteomes" id="UP001153714"/>
    </source>
</evidence>
<dbReference type="Gene3D" id="1.10.238.10">
    <property type="entry name" value="EF-hand"/>
    <property type="match status" value="1"/>
</dbReference>
<evidence type="ECO:0000313" key="2">
    <source>
        <dbReference type="EMBL" id="CAG9789015.1"/>
    </source>
</evidence>
<dbReference type="InterPro" id="IPR011992">
    <property type="entry name" value="EF-hand-dom_pair"/>
</dbReference>
<dbReference type="GO" id="GO:0015631">
    <property type="term" value="F:tubulin binding"/>
    <property type="evidence" value="ECO:0007669"/>
    <property type="project" value="InterPro"/>
</dbReference>
<comment type="similarity">
    <text evidence="1">Belongs to the TPPP family.</text>
</comment>
<proteinExistence type="inferred from homology"/>
<dbReference type="SUPFAM" id="SSF47473">
    <property type="entry name" value="EF-hand"/>
    <property type="match status" value="1"/>
</dbReference>
<dbReference type="AlphaFoldDB" id="A0A9N9WFR1"/>
<accession>A0A9N9WFR1</accession>
<dbReference type="EMBL" id="OU893333">
    <property type="protein sequence ID" value="CAG9789015.1"/>
    <property type="molecule type" value="Genomic_DNA"/>
</dbReference>
<dbReference type="Proteomes" id="UP001153714">
    <property type="component" value="Chromosome 2"/>
</dbReference>